<dbReference type="PANTHER" id="PTHR30466">
    <property type="entry name" value="FLAVIN REDUCTASE"/>
    <property type="match status" value="1"/>
</dbReference>
<accession>A0A9P4MJD0</accession>
<evidence type="ECO:0000256" key="1">
    <source>
        <dbReference type="ARBA" id="ARBA00023002"/>
    </source>
</evidence>
<dbReference type="GO" id="GO:0042602">
    <property type="term" value="F:riboflavin reductase (NADPH) activity"/>
    <property type="evidence" value="ECO:0007669"/>
    <property type="project" value="TreeGrafter"/>
</dbReference>
<dbReference type="InterPro" id="IPR050268">
    <property type="entry name" value="NADH-dep_flavin_reductase"/>
</dbReference>
<proteinExistence type="predicted"/>
<keyword evidence="5" id="KW-1185">Reference proteome</keyword>
<feature type="compositionally biased region" description="Polar residues" evidence="2">
    <location>
        <begin position="575"/>
        <end position="597"/>
    </location>
</feature>
<evidence type="ECO:0000313" key="4">
    <source>
        <dbReference type="EMBL" id="KAF2155172.1"/>
    </source>
</evidence>
<dbReference type="PANTHER" id="PTHR30466:SF1">
    <property type="entry name" value="FMN REDUCTASE (NADH) RUTF"/>
    <property type="match status" value="1"/>
</dbReference>
<dbReference type="GO" id="GO:0010181">
    <property type="term" value="F:FMN binding"/>
    <property type="evidence" value="ECO:0007669"/>
    <property type="project" value="InterPro"/>
</dbReference>
<dbReference type="Proteomes" id="UP000799439">
    <property type="component" value="Unassembled WGS sequence"/>
</dbReference>
<sequence length="759" mass="83128">MPVLGSFLRLGILAYHDTPEFVAHFDLNPAEYHRFRELDLEHRIRGLSHRPCTVKVEKDGDGARIHITGINRFLRSAITLVTTELGLPAVQNTAAEEETKVLERTGSLDIPSVDPFADPFAEDEDPNASSNVRRIGSTKPVLRRETPRHASQRSSQDTSLMDYDVLQVSRLLRVPQAIANLYPREIETRFMSPGASMKQTRVYALDTDEPVAGKTSRRGRASGDSKSWTKVRITGPLSNVDHVYDQLARFINSDYQKIVKSEDPELPVTTKELESSYKNLMRSVVSPVAVITAYKTLPEGHKRVEFAQCVGATISSLSSVCIKPTPVLTFNLHQKSSTAANIVDSGNLTVHLLTADQHGETIAQAFSDPKIPGQIDRFQAVANLDYHDVSHDGKNVVISGPGVLARAHCHLIRNKTVTIGDHLVMFANVASVDQAAQRSSQVSSSTGLTFGRSTYLRSQPLDAPLSVTAATADAVTQGLSSEKPATDSEEYYSKPSEEMSGVQPVTQTARSSIPTPADEPNSEYQTLHEPESVQAASTRPPRAKSPTVTSQPDDANELLDEILSLEEHPAPESAPATNQFTSSAPSDRRTFSTSTRPTAPRCIPSSSRHYSTNQSHLSDEHPSEPASSKPETPFLQQTVFDYLNLASIPPGRWRNTRALAELRSYGLPRIHAAIRGGTSDAPTGSQPGGRTNNLDQRIRKLIGRLHSANKVGHVSDEVMEELMLEGEERGEGEKVEVDELREFEKKVLELKEGDAPSGV</sequence>
<reference evidence="4" key="1">
    <citation type="journal article" date="2020" name="Stud. Mycol.">
        <title>101 Dothideomycetes genomes: a test case for predicting lifestyles and emergence of pathogens.</title>
        <authorList>
            <person name="Haridas S."/>
            <person name="Albert R."/>
            <person name="Binder M."/>
            <person name="Bloem J."/>
            <person name="Labutti K."/>
            <person name="Salamov A."/>
            <person name="Andreopoulos B."/>
            <person name="Baker S."/>
            <person name="Barry K."/>
            <person name="Bills G."/>
            <person name="Bluhm B."/>
            <person name="Cannon C."/>
            <person name="Castanera R."/>
            <person name="Culley D."/>
            <person name="Daum C."/>
            <person name="Ezra D."/>
            <person name="Gonzalez J."/>
            <person name="Henrissat B."/>
            <person name="Kuo A."/>
            <person name="Liang C."/>
            <person name="Lipzen A."/>
            <person name="Lutzoni F."/>
            <person name="Magnuson J."/>
            <person name="Mondo S."/>
            <person name="Nolan M."/>
            <person name="Ohm R."/>
            <person name="Pangilinan J."/>
            <person name="Park H.-J."/>
            <person name="Ramirez L."/>
            <person name="Alfaro M."/>
            <person name="Sun H."/>
            <person name="Tritt A."/>
            <person name="Yoshinaga Y."/>
            <person name="Zwiers L.-H."/>
            <person name="Turgeon B."/>
            <person name="Goodwin S."/>
            <person name="Spatafora J."/>
            <person name="Crous P."/>
            <person name="Grigoriev I."/>
        </authorList>
    </citation>
    <scope>NUCLEOTIDE SEQUENCE</scope>
    <source>
        <strain evidence="4">CBS 260.36</strain>
    </source>
</reference>
<organism evidence="4 5">
    <name type="scientific">Myriangium duriaei CBS 260.36</name>
    <dbReference type="NCBI Taxonomy" id="1168546"/>
    <lineage>
        <taxon>Eukaryota</taxon>
        <taxon>Fungi</taxon>
        <taxon>Dikarya</taxon>
        <taxon>Ascomycota</taxon>
        <taxon>Pezizomycotina</taxon>
        <taxon>Dothideomycetes</taxon>
        <taxon>Dothideomycetidae</taxon>
        <taxon>Myriangiales</taxon>
        <taxon>Myriangiaceae</taxon>
        <taxon>Myriangium</taxon>
    </lineage>
</organism>
<dbReference type="InterPro" id="IPR002563">
    <property type="entry name" value="Flavin_Rdtase-like_dom"/>
</dbReference>
<gene>
    <name evidence="4" type="ORF">K461DRAFT_319625</name>
</gene>
<dbReference type="AlphaFoldDB" id="A0A9P4MJD0"/>
<keyword evidence="1" id="KW-0560">Oxidoreductase</keyword>
<dbReference type="SMART" id="SM00903">
    <property type="entry name" value="Flavin_Reduct"/>
    <property type="match status" value="1"/>
</dbReference>
<feature type="region of interest" description="Disordered" evidence="2">
    <location>
        <begin position="120"/>
        <end position="157"/>
    </location>
</feature>
<dbReference type="OrthoDB" id="2015405at2759"/>
<feature type="domain" description="Flavin reductase like" evidence="3">
    <location>
        <begin position="281"/>
        <end position="457"/>
    </location>
</feature>
<dbReference type="Pfam" id="PF01613">
    <property type="entry name" value="Flavin_Reduct"/>
    <property type="match status" value="1"/>
</dbReference>
<feature type="compositionally biased region" description="Polar residues" evidence="2">
    <location>
        <begin position="604"/>
        <end position="616"/>
    </location>
</feature>
<protein>
    <recommendedName>
        <fullName evidence="3">Flavin reductase like domain-containing protein</fullName>
    </recommendedName>
</protein>
<evidence type="ECO:0000313" key="5">
    <source>
        <dbReference type="Proteomes" id="UP000799439"/>
    </source>
</evidence>
<feature type="compositionally biased region" description="Polar residues" evidence="2">
    <location>
        <begin position="503"/>
        <end position="514"/>
    </location>
</feature>
<evidence type="ECO:0000259" key="3">
    <source>
        <dbReference type="SMART" id="SM00903"/>
    </source>
</evidence>
<feature type="region of interest" description="Disordered" evidence="2">
    <location>
        <begin position="475"/>
        <end position="632"/>
    </location>
</feature>
<dbReference type="SUPFAM" id="SSF50475">
    <property type="entry name" value="FMN-binding split barrel"/>
    <property type="match status" value="1"/>
</dbReference>
<comment type="caution">
    <text evidence="4">The sequence shown here is derived from an EMBL/GenBank/DDBJ whole genome shotgun (WGS) entry which is preliminary data.</text>
</comment>
<evidence type="ECO:0000256" key="2">
    <source>
        <dbReference type="SAM" id="MobiDB-lite"/>
    </source>
</evidence>
<dbReference type="EMBL" id="ML996083">
    <property type="protein sequence ID" value="KAF2155172.1"/>
    <property type="molecule type" value="Genomic_DNA"/>
</dbReference>
<dbReference type="Gene3D" id="2.30.110.10">
    <property type="entry name" value="Electron Transport, Fmn-binding Protein, Chain A"/>
    <property type="match status" value="1"/>
</dbReference>
<name>A0A9P4MJD0_9PEZI</name>
<feature type="compositionally biased region" description="Acidic residues" evidence="2">
    <location>
        <begin position="554"/>
        <end position="564"/>
    </location>
</feature>
<dbReference type="InterPro" id="IPR012349">
    <property type="entry name" value="Split_barrel_FMN-bd"/>
</dbReference>